<proteinExistence type="predicted"/>
<reference evidence="2 3" key="1">
    <citation type="journal article" date="2020" name="Biotechnol. Biofuels">
        <title>New insights from the biogas microbiome by comprehensive genome-resolved metagenomics of nearly 1600 species originating from multiple anaerobic digesters.</title>
        <authorList>
            <person name="Campanaro S."/>
            <person name="Treu L."/>
            <person name="Rodriguez-R L.M."/>
            <person name="Kovalovszki A."/>
            <person name="Ziels R.M."/>
            <person name="Maus I."/>
            <person name="Zhu X."/>
            <person name="Kougias P.G."/>
            <person name="Basile A."/>
            <person name="Luo G."/>
            <person name="Schluter A."/>
            <person name="Konstantinidis K.T."/>
            <person name="Angelidaki I."/>
        </authorList>
    </citation>
    <scope>NUCLEOTIDE SEQUENCE [LARGE SCALE GENOMIC DNA]</scope>
    <source>
        <strain evidence="2">AS06rmzACSIP_421</strain>
    </source>
</reference>
<dbReference type="Gene3D" id="3.30.1490.300">
    <property type="match status" value="1"/>
</dbReference>
<sequence>MIKLPRKKSKRGPLLDGKTPIVALDIGTESIKSILFTMTEYGVSVNKISRIQQQQHAMRSGIITNLDTVLENCKLSINQLLSTLKPEEYPKSVIMGIAGEYIQGVSIVVNYEREEHFEKEVTKKEQDKIINEVKSQISVTGKEDLGMRTGLKNEDIEILHITPTGMEIGGMPVNSLIGYKGRDVKLNFYASFAPKTYTEALRKVASSLNFEVLGIVSQPFAVARAHSGGKNSNFSAIFIDVGGGTTDIAIVKNGNVGETQMFAFGGRVFTKELARLTDADFRHAEQRKIKYSEKELPKDIMRQVQKTMYTTSTLWMRTLKVALESCEDIGPLPTQIFLCGGGALLPDIKQSLMEFPWKKYLPIAVVPKIDMFTPNLLGSITDNSGDLENLYDITPASLAKFLYDMEMDRKTKDINWEV</sequence>
<dbReference type="EMBL" id="JAAZAL010000050">
    <property type="protein sequence ID" value="NLE30921.1"/>
    <property type="molecule type" value="Genomic_DNA"/>
</dbReference>
<name>A0A847ET17_9BACT</name>
<dbReference type="InterPro" id="IPR050696">
    <property type="entry name" value="FtsA/MreB"/>
</dbReference>
<comment type="caution">
    <text evidence="2">The sequence shown here is derived from an EMBL/GenBank/DDBJ whole genome shotgun (WGS) entry which is preliminary data.</text>
</comment>
<dbReference type="InterPro" id="IPR003494">
    <property type="entry name" value="SHS2_FtsA"/>
</dbReference>
<dbReference type="AlphaFoldDB" id="A0A847ET17"/>
<dbReference type="SMART" id="SM00842">
    <property type="entry name" value="FtsA"/>
    <property type="match status" value="1"/>
</dbReference>
<gene>
    <name evidence="2" type="ORF">GX618_01435</name>
</gene>
<evidence type="ECO:0000313" key="3">
    <source>
        <dbReference type="Proteomes" id="UP000554004"/>
    </source>
</evidence>
<evidence type="ECO:0000259" key="1">
    <source>
        <dbReference type="SMART" id="SM00842"/>
    </source>
</evidence>
<dbReference type="GO" id="GO:0051301">
    <property type="term" value="P:cell division"/>
    <property type="evidence" value="ECO:0007669"/>
    <property type="project" value="InterPro"/>
</dbReference>
<dbReference type="SUPFAM" id="SSF53067">
    <property type="entry name" value="Actin-like ATPase domain"/>
    <property type="match status" value="2"/>
</dbReference>
<dbReference type="Gene3D" id="3.30.420.40">
    <property type="match status" value="2"/>
</dbReference>
<dbReference type="Pfam" id="PF14450">
    <property type="entry name" value="FtsA"/>
    <property type="match status" value="1"/>
</dbReference>
<accession>A0A847ET17</accession>
<dbReference type="PANTHER" id="PTHR32432">
    <property type="entry name" value="CELL DIVISION PROTEIN FTSA-RELATED"/>
    <property type="match status" value="1"/>
</dbReference>
<feature type="domain" description="SHS2" evidence="1">
    <location>
        <begin position="21"/>
        <end position="226"/>
    </location>
</feature>
<protein>
    <submittedName>
        <fullName evidence="2">Pilus assembly protein PilM</fullName>
    </submittedName>
</protein>
<dbReference type="InterPro" id="IPR043129">
    <property type="entry name" value="ATPase_NBD"/>
</dbReference>
<dbReference type="Proteomes" id="UP000554004">
    <property type="component" value="Unassembled WGS sequence"/>
</dbReference>
<evidence type="ECO:0000313" key="2">
    <source>
        <dbReference type="EMBL" id="NLE30921.1"/>
    </source>
</evidence>
<organism evidence="2 3">
    <name type="scientific">Candidatus Dojkabacteria bacterium</name>
    <dbReference type="NCBI Taxonomy" id="2099670"/>
    <lineage>
        <taxon>Bacteria</taxon>
        <taxon>Candidatus Dojkabacteria</taxon>
    </lineage>
</organism>